<dbReference type="Proteomes" id="UP001642540">
    <property type="component" value="Unassembled WGS sequence"/>
</dbReference>
<comment type="caution">
    <text evidence="1">The sequence shown here is derived from an EMBL/GenBank/DDBJ whole genome shotgun (WGS) entry which is preliminary data.</text>
</comment>
<reference evidence="1 2" key="1">
    <citation type="submission" date="2024-08" db="EMBL/GenBank/DDBJ databases">
        <authorList>
            <person name="Cucini C."/>
            <person name="Frati F."/>
        </authorList>
    </citation>
    <scope>NUCLEOTIDE SEQUENCE [LARGE SCALE GENOMIC DNA]</scope>
</reference>
<keyword evidence="2" id="KW-1185">Reference proteome</keyword>
<proteinExistence type="predicted"/>
<organism evidence="1 2">
    <name type="scientific">Orchesella dallaii</name>
    <dbReference type="NCBI Taxonomy" id="48710"/>
    <lineage>
        <taxon>Eukaryota</taxon>
        <taxon>Metazoa</taxon>
        <taxon>Ecdysozoa</taxon>
        <taxon>Arthropoda</taxon>
        <taxon>Hexapoda</taxon>
        <taxon>Collembola</taxon>
        <taxon>Entomobryomorpha</taxon>
        <taxon>Entomobryoidea</taxon>
        <taxon>Orchesellidae</taxon>
        <taxon>Orchesellinae</taxon>
        <taxon>Orchesella</taxon>
    </lineage>
</organism>
<evidence type="ECO:0000313" key="1">
    <source>
        <dbReference type="EMBL" id="CAL8111712.1"/>
    </source>
</evidence>
<dbReference type="EMBL" id="CAXLJM020000046">
    <property type="protein sequence ID" value="CAL8111712.1"/>
    <property type="molecule type" value="Genomic_DNA"/>
</dbReference>
<accession>A0ABP1QU00</accession>
<gene>
    <name evidence="1" type="ORF">ODALV1_LOCUS15289</name>
</gene>
<sequence>MDSYKLQLQSTYEHRVIIAKYLLKRLVSVLDHWHSAIKSNSHCSKFFRRQLKTTTRSELEKYLYFEESIDFFELINILLGEVNKLLKHFFQFVNVRDTINHENYNLQSGVVDILLEEQYFFAFTSKYSIVSYSNSIIAEK</sequence>
<name>A0ABP1QU00_9HEXA</name>
<protein>
    <submittedName>
        <fullName evidence="1">Uncharacterized protein</fullName>
    </submittedName>
</protein>
<evidence type="ECO:0000313" key="2">
    <source>
        <dbReference type="Proteomes" id="UP001642540"/>
    </source>
</evidence>